<evidence type="ECO:0000256" key="1">
    <source>
        <dbReference type="ARBA" id="ARBA00000900"/>
    </source>
</evidence>
<evidence type="ECO:0000256" key="7">
    <source>
        <dbReference type="ARBA" id="ARBA00022771"/>
    </source>
</evidence>
<dbReference type="Gene3D" id="3.30.40.10">
    <property type="entry name" value="Zinc/RING finger domain, C3HC4 (zinc finger)"/>
    <property type="match status" value="1"/>
</dbReference>
<dbReference type="PANTHER" id="PTHR46632">
    <property type="entry name" value="E3 UBIQUITIN-PROTEIN LIGASE SINA-LIKE 4"/>
    <property type="match status" value="1"/>
</dbReference>
<keyword evidence="5" id="KW-0808">Transferase</keyword>
<comment type="similarity">
    <text evidence="3">Belongs to the SINA (Seven in absentia) family.</text>
</comment>
<comment type="pathway">
    <text evidence="2">Protein modification; protein ubiquitination.</text>
</comment>
<reference evidence="15" key="1">
    <citation type="journal article" date="2018" name="Gigascience">
        <title>Genome assembly of the Pink Ipe (Handroanthus impetiginosus, Bignoniaceae), a highly valued, ecologically keystone Neotropical timber forest tree.</title>
        <authorList>
            <person name="Silva-Junior O.B."/>
            <person name="Grattapaglia D."/>
            <person name="Novaes E."/>
            <person name="Collevatti R.G."/>
        </authorList>
    </citation>
    <scope>NUCLEOTIDE SEQUENCE [LARGE SCALE GENOMIC DNA]</scope>
    <source>
        <strain evidence="15">cv. UFG-1</strain>
    </source>
</reference>
<evidence type="ECO:0000256" key="6">
    <source>
        <dbReference type="ARBA" id="ARBA00022723"/>
    </source>
</evidence>
<protein>
    <recommendedName>
        <fullName evidence="4">RING-type E3 ubiquitin transferase</fullName>
        <ecNumber evidence="4">2.3.2.27</ecNumber>
    </recommendedName>
</protein>
<evidence type="ECO:0000256" key="11">
    <source>
        <dbReference type="PROSITE-ProRule" id="PRU00455"/>
    </source>
</evidence>
<evidence type="ECO:0000256" key="3">
    <source>
        <dbReference type="ARBA" id="ARBA00009119"/>
    </source>
</evidence>
<name>A0A2G9HBA7_9LAMI</name>
<evidence type="ECO:0000313" key="14">
    <source>
        <dbReference type="EMBL" id="PIN14753.1"/>
    </source>
</evidence>
<evidence type="ECO:0000256" key="5">
    <source>
        <dbReference type="ARBA" id="ARBA00022679"/>
    </source>
</evidence>
<accession>A0A2G9HBA7</accession>
<dbReference type="OrthoDB" id="4788989at2759"/>
<evidence type="ECO:0000256" key="9">
    <source>
        <dbReference type="ARBA" id="ARBA00022833"/>
    </source>
</evidence>
<comment type="caution">
    <text evidence="14">The sequence shown here is derived from an EMBL/GenBank/DDBJ whole genome shotgun (WGS) entry which is preliminary data.</text>
</comment>
<dbReference type="InterPro" id="IPR013010">
    <property type="entry name" value="Znf_SIAH"/>
</dbReference>
<dbReference type="UniPathway" id="UPA00143"/>
<dbReference type="AlphaFoldDB" id="A0A2G9HBA7"/>
<comment type="function">
    <text evidence="10">E3 ubiquitin-protein ligase that mediates ubiquitination and subsequent proteasomal degradation of target proteins. E3 ubiquitin ligases accept ubiquitin from an E2 ubiquitin-conjugating enzyme in the form of a thioester and then directly transfers the ubiquitin to targeted substrates. It probably triggers the ubiquitin-mediated degradation of different substrates.</text>
</comment>
<dbReference type="STRING" id="429701.A0A2G9HBA7"/>
<dbReference type="InterPro" id="IPR049548">
    <property type="entry name" value="Sina-like_RING"/>
</dbReference>
<sequence>MARFSLGGDEDGSEGPSNYGPFPKRRRIAASIVYTSEEESQDRWDLFGDSSEGEEWEHEDEDDEQPNLQNEDEVQPTEAGVTSTQTGTDEPVSVTLADPDVLDCPVCLLPLGPPVYQCENGHIACSSCCIKMGNQCGTCSWPIGYNRCRAIEKVLESARISCQNRPHGCMESLNYSRKLDHEKTCNYTPCSCPHLDCNYVGSTKSLYAHFASQHSRSSKEFRYNCVIPLSLDSNQDHVFLQEKHEHILFILTRSIDILGSFVSIICIAQTSSEQEFFYDVTARDGFSTIKLKTVAESTPKWIAVTPGTRKYVLVPNDFITCDGLLKLEVTIWKDSQSYR</sequence>
<feature type="domain" description="SIAH-type" evidence="13">
    <location>
        <begin position="157"/>
        <end position="215"/>
    </location>
</feature>
<evidence type="ECO:0000313" key="15">
    <source>
        <dbReference type="Proteomes" id="UP000231279"/>
    </source>
</evidence>
<dbReference type="EC" id="2.3.2.27" evidence="4"/>
<dbReference type="EMBL" id="NKXS01002224">
    <property type="protein sequence ID" value="PIN14753.1"/>
    <property type="molecule type" value="Genomic_DNA"/>
</dbReference>
<comment type="catalytic activity">
    <reaction evidence="1">
        <text>S-ubiquitinyl-[E2 ubiquitin-conjugating enzyme]-L-cysteine + [acceptor protein]-L-lysine = [E2 ubiquitin-conjugating enzyme]-L-cysteine + N(6)-ubiquitinyl-[acceptor protein]-L-lysine.</text>
        <dbReference type="EC" id="2.3.2.27"/>
    </reaction>
</comment>
<evidence type="ECO:0000256" key="10">
    <source>
        <dbReference type="ARBA" id="ARBA00024004"/>
    </source>
</evidence>
<dbReference type="GO" id="GO:0008270">
    <property type="term" value="F:zinc ion binding"/>
    <property type="evidence" value="ECO:0007669"/>
    <property type="project" value="UniProtKB-KW"/>
</dbReference>
<dbReference type="SUPFAM" id="SSF49599">
    <property type="entry name" value="TRAF domain-like"/>
    <property type="match status" value="1"/>
</dbReference>
<dbReference type="CDD" id="cd16571">
    <property type="entry name" value="RING-HC_SIAHs"/>
    <property type="match status" value="1"/>
</dbReference>
<dbReference type="InterPro" id="IPR013083">
    <property type="entry name" value="Znf_RING/FYVE/PHD"/>
</dbReference>
<feature type="region of interest" description="Disordered" evidence="12">
    <location>
        <begin position="1"/>
        <end position="91"/>
    </location>
</feature>
<proteinExistence type="inferred from homology"/>
<keyword evidence="9" id="KW-0862">Zinc</keyword>
<dbReference type="GO" id="GO:0016567">
    <property type="term" value="P:protein ubiquitination"/>
    <property type="evidence" value="ECO:0007669"/>
    <property type="project" value="UniProtKB-UniPathway"/>
</dbReference>
<keyword evidence="6" id="KW-0479">Metal-binding</keyword>
<evidence type="ECO:0000259" key="13">
    <source>
        <dbReference type="PROSITE" id="PS51081"/>
    </source>
</evidence>
<dbReference type="Pfam" id="PF21362">
    <property type="entry name" value="Sina_RING"/>
    <property type="match status" value="1"/>
</dbReference>
<evidence type="ECO:0000256" key="12">
    <source>
        <dbReference type="SAM" id="MobiDB-lite"/>
    </source>
</evidence>
<dbReference type="PANTHER" id="PTHR46632:SF16">
    <property type="entry name" value="E3 UBIQUITIN-PROTEIN LIGASE SINA-LIKE 10"/>
    <property type="match status" value="1"/>
</dbReference>
<evidence type="ECO:0000256" key="2">
    <source>
        <dbReference type="ARBA" id="ARBA00004906"/>
    </source>
</evidence>
<dbReference type="Pfam" id="PF21361">
    <property type="entry name" value="Sina_ZnF"/>
    <property type="match status" value="1"/>
</dbReference>
<keyword evidence="15" id="KW-1185">Reference proteome</keyword>
<dbReference type="Proteomes" id="UP000231279">
    <property type="component" value="Unassembled WGS sequence"/>
</dbReference>
<dbReference type="PROSITE" id="PS51081">
    <property type="entry name" value="ZF_SIAH"/>
    <property type="match status" value="1"/>
</dbReference>
<feature type="compositionally biased region" description="Acidic residues" evidence="12">
    <location>
        <begin position="51"/>
        <end position="75"/>
    </location>
</feature>
<evidence type="ECO:0000256" key="4">
    <source>
        <dbReference type="ARBA" id="ARBA00012483"/>
    </source>
</evidence>
<dbReference type="InterPro" id="IPR044286">
    <property type="entry name" value="SINL_plant"/>
</dbReference>
<evidence type="ECO:0000256" key="8">
    <source>
        <dbReference type="ARBA" id="ARBA00022786"/>
    </source>
</evidence>
<dbReference type="GO" id="GO:0061630">
    <property type="term" value="F:ubiquitin protein ligase activity"/>
    <property type="evidence" value="ECO:0007669"/>
    <property type="project" value="UniProtKB-EC"/>
</dbReference>
<keyword evidence="8" id="KW-0833">Ubl conjugation pathway</keyword>
<organism evidence="14 15">
    <name type="scientific">Handroanthus impetiginosus</name>
    <dbReference type="NCBI Taxonomy" id="429701"/>
    <lineage>
        <taxon>Eukaryota</taxon>
        <taxon>Viridiplantae</taxon>
        <taxon>Streptophyta</taxon>
        <taxon>Embryophyta</taxon>
        <taxon>Tracheophyta</taxon>
        <taxon>Spermatophyta</taxon>
        <taxon>Magnoliopsida</taxon>
        <taxon>eudicotyledons</taxon>
        <taxon>Gunneridae</taxon>
        <taxon>Pentapetalae</taxon>
        <taxon>asterids</taxon>
        <taxon>lamiids</taxon>
        <taxon>Lamiales</taxon>
        <taxon>Bignoniaceae</taxon>
        <taxon>Crescentiina</taxon>
        <taxon>Tabebuia alliance</taxon>
        <taxon>Handroanthus</taxon>
    </lineage>
</organism>
<gene>
    <name evidence="14" type="ORF">CDL12_12621</name>
</gene>
<keyword evidence="7 11" id="KW-0863">Zinc-finger</keyword>